<dbReference type="PANTHER" id="PTHR43355:SF2">
    <property type="entry name" value="FLAVIN REDUCTASE (NADPH)"/>
    <property type="match status" value="1"/>
</dbReference>
<dbReference type="SUPFAM" id="SSF51735">
    <property type="entry name" value="NAD(P)-binding Rossmann-fold domains"/>
    <property type="match status" value="1"/>
</dbReference>
<dbReference type="InterPro" id="IPR051606">
    <property type="entry name" value="Polyketide_Oxido-like"/>
</dbReference>
<gene>
    <name evidence="2" type="ORF">J2S39_002223</name>
</gene>
<dbReference type="InterPro" id="IPR036291">
    <property type="entry name" value="NAD(P)-bd_dom_sf"/>
</dbReference>
<dbReference type="Proteomes" id="UP001180840">
    <property type="component" value="Unassembled WGS sequence"/>
</dbReference>
<sequence length="215" mass="23151">MTQKIGIIGATGKAGSAVTAEALRRGHQVTALVRDAEKARALGDVEVHVVDALRLTSDDIVGLDALVNAFGTAPEQAEQHIEVTRNLIEAARELGPNSPRLLFILGAGSLRTAEGGLFVEEIRWMPGAEHWISIPENQLKQLDYLRGVEDVDWVGVSPQSLFVEGAATEPVLGVDEIILAADGESHTTTGTMAVALLDEIEDQRHSRTRFTVSDR</sequence>
<proteinExistence type="predicted"/>
<dbReference type="InterPro" id="IPR016040">
    <property type="entry name" value="NAD(P)-bd_dom"/>
</dbReference>
<dbReference type="Gene3D" id="3.40.50.720">
    <property type="entry name" value="NAD(P)-binding Rossmann-like Domain"/>
    <property type="match status" value="1"/>
</dbReference>
<keyword evidence="3" id="KW-1185">Reference proteome</keyword>
<dbReference type="Pfam" id="PF13460">
    <property type="entry name" value="NAD_binding_10"/>
    <property type="match status" value="1"/>
</dbReference>
<protein>
    <submittedName>
        <fullName evidence="2">NADH-flavin reductase</fullName>
    </submittedName>
</protein>
<feature type="domain" description="NAD(P)-binding" evidence="1">
    <location>
        <begin position="9"/>
        <end position="173"/>
    </location>
</feature>
<reference evidence="2" key="1">
    <citation type="submission" date="2023-07" db="EMBL/GenBank/DDBJ databases">
        <title>Sequencing the genomes of 1000 actinobacteria strains.</title>
        <authorList>
            <person name="Klenk H.-P."/>
        </authorList>
    </citation>
    <scope>NUCLEOTIDE SEQUENCE</scope>
    <source>
        <strain evidence="2">DSM 107476</strain>
    </source>
</reference>
<evidence type="ECO:0000259" key="1">
    <source>
        <dbReference type="Pfam" id="PF13460"/>
    </source>
</evidence>
<accession>A0ABU2A035</accession>
<evidence type="ECO:0000313" key="2">
    <source>
        <dbReference type="EMBL" id="MDR7330547.1"/>
    </source>
</evidence>
<evidence type="ECO:0000313" key="3">
    <source>
        <dbReference type="Proteomes" id="UP001180840"/>
    </source>
</evidence>
<name>A0ABU2A035_9CORY</name>
<comment type="caution">
    <text evidence="2">The sequence shown here is derived from an EMBL/GenBank/DDBJ whole genome shotgun (WGS) entry which is preliminary data.</text>
</comment>
<dbReference type="EMBL" id="JAVDXZ010000001">
    <property type="protein sequence ID" value="MDR7330547.1"/>
    <property type="molecule type" value="Genomic_DNA"/>
</dbReference>
<dbReference type="RefSeq" id="WP_290196340.1">
    <property type="nucleotide sequence ID" value="NZ_CP047654.1"/>
</dbReference>
<dbReference type="PANTHER" id="PTHR43355">
    <property type="entry name" value="FLAVIN REDUCTASE (NADPH)"/>
    <property type="match status" value="1"/>
</dbReference>
<organism evidence="2 3">
    <name type="scientific">Corynebacterium guangdongense</name>
    <dbReference type="NCBI Taxonomy" id="1783348"/>
    <lineage>
        <taxon>Bacteria</taxon>
        <taxon>Bacillati</taxon>
        <taxon>Actinomycetota</taxon>
        <taxon>Actinomycetes</taxon>
        <taxon>Mycobacteriales</taxon>
        <taxon>Corynebacteriaceae</taxon>
        <taxon>Corynebacterium</taxon>
    </lineage>
</organism>